<feature type="region of interest" description="Disordered" evidence="1">
    <location>
        <begin position="1"/>
        <end position="56"/>
    </location>
</feature>
<organism evidence="2 3">
    <name type="scientific">Monoraphidium neglectum</name>
    <dbReference type="NCBI Taxonomy" id="145388"/>
    <lineage>
        <taxon>Eukaryota</taxon>
        <taxon>Viridiplantae</taxon>
        <taxon>Chlorophyta</taxon>
        <taxon>core chlorophytes</taxon>
        <taxon>Chlorophyceae</taxon>
        <taxon>CS clade</taxon>
        <taxon>Sphaeropleales</taxon>
        <taxon>Selenastraceae</taxon>
        <taxon>Monoraphidium</taxon>
    </lineage>
</organism>
<evidence type="ECO:0000256" key="1">
    <source>
        <dbReference type="SAM" id="MobiDB-lite"/>
    </source>
</evidence>
<evidence type="ECO:0000313" key="3">
    <source>
        <dbReference type="Proteomes" id="UP000054498"/>
    </source>
</evidence>
<keyword evidence="3" id="KW-1185">Reference proteome</keyword>
<protein>
    <submittedName>
        <fullName evidence="2">Uncharacterized protein</fullName>
    </submittedName>
</protein>
<accession>A0A0D2MGG1</accession>
<sequence length="83" mass="9082">MSSKLLRKQLAALHTNEADSGKGNLSAGKGISKPAHKEKGRKVGSRSSSKVTQTKEEIVARNLAWHKQTKKTQEATLELMNKV</sequence>
<gene>
    <name evidence="2" type="ORF">MNEG_5796</name>
</gene>
<dbReference type="RefSeq" id="XP_013901179.1">
    <property type="nucleotide sequence ID" value="XM_014045725.1"/>
</dbReference>
<evidence type="ECO:0000313" key="2">
    <source>
        <dbReference type="EMBL" id="KIZ02160.1"/>
    </source>
</evidence>
<dbReference type="EMBL" id="KK101107">
    <property type="protein sequence ID" value="KIZ02160.1"/>
    <property type="molecule type" value="Genomic_DNA"/>
</dbReference>
<name>A0A0D2MGG1_9CHLO</name>
<feature type="compositionally biased region" description="Basic residues" evidence="1">
    <location>
        <begin position="34"/>
        <end position="44"/>
    </location>
</feature>
<dbReference type="Proteomes" id="UP000054498">
    <property type="component" value="Unassembled WGS sequence"/>
</dbReference>
<dbReference type="AlphaFoldDB" id="A0A0D2MGG1"/>
<reference evidence="2 3" key="1">
    <citation type="journal article" date="2013" name="BMC Genomics">
        <title>Reconstruction of the lipid metabolism for the microalga Monoraphidium neglectum from its genome sequence reveals characteristics suitable for biofuel production.</title>
        <authorList>
            <person name="Bogen C."/>
            <person name="Al-Dilaimi A."/>
            <person name="Albersmeier A."/>
            <person name="Wichmann J."/>
            <person name="Grundmann M."/>
            <person name="Rupp O."/>
            <person name="Lauersen K.J."/>
            <person name="Blifernez-Klassen O."/>
            <person name="Kalinowski J."/>
            <person name="Goesmann A."/>
            <person name="Mussgnug J.H."/>
            <person name="Kruse O."/>
        </authorList>
    </citation>
    <scope>NUCLEOTIDE SEQUENCE [LARGE SCALE GENOMIC DNA]</scope>
    <source>
        <strain evidence="2 3">SAG 48.87</strain>
    </source>
</reference>
<dbReference type="GeneID" id="25738673"/>
<dbReference type="KEGG" id="mng:MNEG_5796"/>
<proteinExistence type="predicted"/>